<dbReference type="Proteomes" id="UP000199051">
    <property type="component" value="Unassembled WGS sequence"/>
</dbReference>
<keyword evidence="1" id="KW-1133">Transmembrane helix</keyword>
<organism evidence="2 3">
    <name type="scientific">Actinokineospora terrae</name>
    <dbReference type="NCBI Taxonomy" id="155974"/>
    <lineage>
        <taxon>Bacteria</taxon>
        <taxon>Bacillati</taxon>
        <taxon>Actinomycetota</taxon>
        <taxon>Actinomycetes</taxon>
        <taxon>Pseudonocardiales</taxon>
        <taxon>Pseudonocardiaceae</taxon>
        <taxon>Actinokineospora</taxon>
    </lineage>
</organism>
<evidence type="ECO:0000313" key="3">
    <source>
        <dbReference type="Proteomes" id="UP000199051"/>
    </source>
</evidence>
<accession>A0A1H9QRI5</accession>
<keyword evidence="1" id="KW-0472">Membrane</keyword>
<proteinExistence type="predicted"/>
<dbReference type="RefSeq" id="WP_092776913.1">
    <property type="nucleotide sequence ID" value="NZ_FOGI01000004.1"/>
</dbReference>
<dbReference type="EMBL" id="FOGI01000004">
    <property type="protein sequence ID" value="SER62449.1"/>
    <property type="molecule type" value="Genomic_DNA"/>
</dbReference>
<evidence type="ECO:0000256" key="1">
    <source>
        <dbReference type="SAM" id="Phobius"/>
    </source>
</evidence>
<keyword evidence="3" id="KW-1185">Reference proteome</keyword>
<reference evidence="3" key="1">
    <citation type="submission" date="2016-10" db="EMBL/GenBank/DDBJ databases">
        <authorList>
            <person name="Varghese N."/>
            <person name="Submissions S."/>
        </authorList>
    </citation>
    <scope>NUCLEOTIDE SEQUENCE [LARGE SCALE GENOMIC DNA]</scope>
    <source>
        <strain evidence="3">DSM 44260</strain>
    </source>
</reference>
<protein>
    <submittedName>
        <fullName evidence="2">Uncharacterized protein</fullName>
    </submittedName>
</protein>
<name>A0A1H9QRI5_9PSEU</name>
<dbReference type="AlphaFoldDB" id="A0A1H9QRI5"/>
<evidence type="ECO:0000313" key="2">
    <source>
        <dbReference type="EMBL" id="SER62449.1"/>
    </source>
</evidence>
<keyword evidence="1" id="KW-0812">Transmembrane</keyword>
<gene>
    <name evidence="2" type="ORF">SAMN04487818_104384</name>
</gene>
<sequence>MRLVRVGETTSEVGAHVRAALTSWGRGDAVAGGIALLGVRVPGFGSAVEAVVLLPRGVLVVLGVDLPDPALRLEAPLEDRWKVDGWPISRPDGPVNPAANALGATAAVAALVREKQPRPLPVCTVVAVGPYVSQVDQPAADKDRGVRILHPEPMTLLAVARELAVHTRPCPIDELRRVLAVLEPGSTLTDDDLAAEGFPDGLSAEAAAERTTILPLTALRRPAPPAKPKRVRWWPVVAAVVVALVLVVGIAVAVSADNSSTGPARGTGAPAPEAVEFAGVGTASATDCAAHTDGEVRTWLERNGCARLLRGRFEATTTGHRAAVLVGVLRFTGSTSAAELKAVLDRPGAGTVLDQAAEGVAWPGGAVPPFQTALRASGREGNSVKLVQVVWLDQPSTQDDPVLREIVGRAMRLTLSG</sequence>
<dbReference type="STRING" id="155974.SAMN04487818_104384"/>
<feature type="transmembrane region" description="Helical" evidence="1">
    <location>
        <begin position="233"/>
        <end position="254"/>
    </location>
</feature>